<feature type="transmembrane region" description="Helical" evidence="7">
    <location>
        <begin position="208"/>
        <end position="232"/>
    </location>
</feature>
<dbReference type="SUPFAM" id="SSF48652">
    <property type="entry name" value="Tetraspanin"/>
    <property type="match status" value="1"/>
</dbReference>
<feature type="disulfide bond" evidence="6">
    <location>
        <begin position="149"/>
        <end position="170"/>
    </location>
</feature>
<keyword evidence="3 7" id="KW-0812">Transmembrane</keyword>
<comment type="caution">
    <text evidence="8">The sequence shown here is derived from an EMBL/GenBank/DDBJ whole genome shotgun (WGS) entry which is preliminary data.</text>
</comment>
<dbReference type="InterPro" id="IPR008952">
    <property type="entry name" value="Tetraspanin_EC2_sf"/>
</dbReference>
<feature type="transmembrane region" description="Helical" evidence="7">
    <location>
        <begin position="7"/>
        <end position="34"/>
    </location>
</feature>
<dbReference type="Pfam" id="PF00335">
    <property type="entry name" value="Tetraspanin"/>
    <property type="match status" value="1"/>
</dbReference>
<evidence type="ECO:0000256" key="6">
    <source>
        <dbReference type="PIRSR" id="PIRSR002419-1"/>
    </source>
</evidence>
<dbReference type="CDD" id="cd03127">
    <property type="entry name" value="tetraspanin_LEL"/>
    <property type="match status" value="1"/>
</dbReference>
<feature type="transmembrane region" description="Helical" evidence="7">
    <location>
        <begin position="54"/>
        <end position="81"/>
    </location>
</feature>
<dbReference type="PIRSF" id="PIRSF002419">
    <property type="entry name" value="Tetraspanin"/>
    <property type="match status" value="1"/>
</dbReference>
<organism evidence="8 9">
    <name type="scientific">Adineta ricciae</name>
    <name type="common">Rotifer</name>
    <dbReference type="NCBI Taxonomy" id="249248"/>
    <lineage>
        <taxon>Eukaryota</taxon>
        <taxon>Metazoa</taxon>
        <taxon>Spiralia</taxon>
        <taxon>Gnathifera</taxon>
        <taxon>Rotifera</taxon>
        <taxon>Eurotatoria</taxon>
        <taxon>Bdelloidea</taxon>
        <taxon>Adinetida</taxon>
        <taxon>Adinetidae</taxon>
        <taxon>Adineta</taxon>
    </lineage>
</organism>
<evidence type="ECO:0000313" key="9">
    <source>
        <dbReference type="Proteomes" id="UP000663852"/>
    </source>
</evidence>
<dbReference type="GO" id="GO:0016020">
    <property type="term" value="C:membrane"/>
    <property type="evidence" value="ECO:0007669"/>
    <property type="project" value="UniProtKB-SubCell"/>
</dbReference>
<keyword evidence="6" id="KW-1015">Disulfide bond</keyword>
<evidence type="ECO:0000256" key="3">
    <source>
        <dbReference type="ARBA" id="ARBA00022692"/>
    </source>
</evidence>
<comment type="subcellular location">
    <subcellularLocation>
        <location evidence="1 7">Membrane</location>
        <topology evidence="1 7">Multi-pass membrane protein</topology>
    </subcellularLocation>
</comment>
<dbReference type="AlphaFoldDB" id="A0A815Q043"/>
<dbReference type="Proteomes" id="UP000663852">
    <property type="component" value="Unassembled WGS sequence"/>
</dbReference>
<feature type="transmembrane region" description="Helical" evidence="7">
    <location>
        <begin position="93"/>
        <end position="115"/>
    </location>
</feature>
<proteinExistence type="inferred from homology"/>
<protein>
    <recommendedName>
        <fullName evidence="7">Tetraspanin</fullName>
    </recommendedName>
</protein>
<keyword evidence="4 7" id="KW-1133">Transmembrane helix</keyword>
<evidence type="ECO:0000313" key="8">
    <source>
        <dbReference type="EMBL" id="CAF1456836.1"/>
    </source>
</evidence>
<accession>A0A815Q043</accession>
<gene>
    <name evidence="8" type="ORF">EDS130_LOCUS39890</name>
</gene>
<evidence type="ECO:0000256" key="5">
    <source>
        <dbReference type="ARBA" id="ARBA00023136"/>
    </source>
</evidence>
<dbReference type="InterPro" id="IPR018499">
    <property type="entry name" value="Tetraspanin/Peripherin"/>
</dbReference>
<evidence type="ECO:0000256" key="4">
    <source>
        <dbReference type="ARBA" id="ARBA00022989"/>
    </source>
</evidence>
<dbReference type="EMBL" id="CAJNOJ010000461">
    <property type="protein sequence ID" value="CAF1456836.1"/>
    <property type="molecule type" value="Genomic_DNA"/>
</dbReference>
<dbReference type="InterPro" id="IPR000301">
    <property type="entry name" value="Tetraspanin_animals"/>
</dbReference>
<evidence type="ECO:0000256" key="2">
    <source>
        <dbReference type="ARBA" id="ARBA00006840"/>
    </source>
</evidence>
<keyword evidence="5 7" id="KW-0472">Membrane</keyword>
<sequence>MVCCFTVTCFLCIVCVLIGVTSLLQFCMGLYLTFLQNDVITINRLVKTERFDSYLAYVLFAFIGLGFISLLFVFFSIYGAIKQNRALTLFMTILWLFSLTLNLVMLAVSLLYYYFILSQLRPLLVLSLREAPDATIKLLDILQLKYSCCGIDGKNDYNQIVPNSLPSSCCREPNCWEETDLKSTNSTLSSVYTSGCYLLIKQHLTIELWILIGVTGLCSLLQIFAVLFLCVLNERYRKFDELPRFAINQLTPGVPMNNIQNAPRAVSEPLEITQI</sequence>
<reference evidence="8" key="1">
    <citation type="submission" date="2021-02" db="EMBL/GenBank/DDBJ databases">
        <authorList>
            <person name="Nowell W R."/>
        </authorList>
    </citation>
    <scope>NUCLEOTIDE SEQUENCE</scope>
</reference>
<evidence type="ECO:0000256" key="1">
    <source>
        <dbReference type="ARBA" id="ARBA00004141"/>
    </source>
</evidence>
<name>A0A815Q043_ADIRI</name>
<comment type="similarity">
    <text evidence="2 7">Belongs to the tetraspanin (TM4SF) family.</text>
</comment>
<dbReference type="Gene3D" id="1.10.1450.10">
    <property type="entry name" value="Tetraspanin"/>
    <property type="match status" value="1"/>
</dbReference>
<dbReference type="OrthoDB" id="9993879at2759"/>
<evidence type="ECO:0000256" key="7">
    <source>
        <dbReference type="RuleBase" id="RU361218"/>
    </source>
</evidence>